<proteinExistence type="predicted"/>
<dbReference type="EMBL" id="BAOU01000024">
    <property type="protein sequence ID" value="GAD05274.1"/>
    <property type="molecule type" value="Genomic_DNA"/>
</dbReference>
<gene>
    <name evidence="1" type="ORF">PORCRE_974</name>
</gene>
<comment type="caution">
    <text evidence="1">The sequence shown here is derived from an EMBL/GenBank/DDBJ whole genome shotgun (WGS) entry which is preliminary data.</text>
</comment>
<name>T1DSI1_9PORP</name>
<protein>
    <submittedName>
        <fullName evidence="1">Uncharacterized protein</fullName>
    </submittedName>
</protein>
<reference evidence="1 2" key="2">
    <citation type="journal article" date="2013" name="Genome Announc.">
        <title>Draft Genome Sequences of Porphyromonas crevioricanis JCM 15906T and Porphyromonas cansulci JCM 13913T Isolated from a Canine Oral Cavity.</title>
        <authorList>
            <person name="Sakamoto M."/>
            <person name="Tanaka N."/>
            <person name="Shiwa Y."/>
            <person name="Yoshikawa H."/>
            <person name="Ohkuma M."/>
        </authorList>
    </citation>
    <scope>NUCLEOTIDE SEQUENCE [LARGE SCALE GENOMIC DNA]</scope>
    <source>
        <strain evidence="1 2">JCM 15906</strain>
    </source>
</reference>
<organism evidence="1 2">
    <name type="scientific">Porphyromonas crevioricanis JCM 15906</name>
    <dbReference type="NCBI Taxonomy" id="1305617"/>
    <lineage>
        <taxon>Bacteria</taxon>
        <taxon>Pseudomonadati</taxon>
        <taxon>Bacteroidota</taxon>
        <taxon>Bacteroidia</taxon>
        <taxon>Bacteroidales</taxon>
        <taxon>Porphyromonadaceae</taxon>
        <taxon>Porphyromonas</taxon>
    </lineage>
</organism>
<evidence type="ECO:0000313" key="2">
    <source>
        <dbReference type="Proteomes" id="UP000018031"/>
    </source>
</evidence>
<sequence length="46" mass="5283">MRYSLLELLLTGRGALDGGISYYSKPCQNIVLAWLFCFRREDGDKI</sequence>
<dbReference type="Proteomes" id="UP000018031">
    <property type="component" value="Unassembled WGS sequence"/>
</dbReference>
<dbReference type="AlphaFoldDB" id="T1DSI1"/>
<reference evidence="2" key="1">
    <citation type="journal article" date="2013" name="Genome">
        <title>Draft Genome Sequences of Porphyromonas crevioricanis JCM 15906T and Porphyromonas cansulci JCM 13913T Isolated from a Canine Oral Cavity.</title>
        <authorList>
            <person name="Sakamoto M."/>
            <person name="Tanaka N."/>
            <person name="Shiwa Y."/>
            <person name="Yoshikawa H."/>
            <person name="Ohkuma M."/>
        </authorList>
    </citation>
    <scope>NUCLEOTIDE SEQUENCE [LARGE SCALE GENOMIC DNA]</scope>
    <source>
        <strain evidence="2">JCM 15906</strain>
    </source>
</reference>
<accession>T1DSI1</accession>
<evidence type="ECO:0000313" key="1">
    <source>
        <dbReference type="EMBL" id="GAD05274.1"/>
    </source>
</evidence>